<dbReference type="SUPFAM" id="SSF53098">
    <property type="entry name" value="Ribonuclease H-like"/>
    <property type="match status" value="1"/>
</dbReference>
<comment type="catalytic activity">
    <reaction evidence="1 12 13">
        <text>Endonucleolytic cleavage to 5'-phosphomonoester.</text>
        <dbReference type="EC" id="3.1.26.4"/>
    </reaction>
</comment>
<dbReference type="InterPro" id="IPR012337">
    <property type="entry name" value="RNaseH-like_sf"/>
</dbReference>
<dbReference type="GO" id="GO:0004523">
    <property type="term" value="F:RNA-DNA hybrid ribonuclease activity"/>
    <property type="evidence" value="ECO:0007669"/>
    <property type="project" value="UniProtKB-UniRule"/>
</dbReference>
<dbReference type="PANTHER" id="PTHR10954:SF23">
    <property type="entry name" value="RIBONUCLEASE"/>
    <property type="match status" value="1"/>
</dbReference>
<organism evidence="15 16">
    <name type="scientific">Reticulibacter mediterranei</name>
    <dbReference type="NCBI Taxonomy" id="2778369"/>
    <lineage>
        <taxon>Bacteria</taxon>
        <taxon>Bacillati</taxon>
        <taxon>Chloroflexota</taxon>
        <taxon>Ktedonobacteria</taxon>
        <taxon>Ktedonobacterales</taxon>
        <taxon>Reticulibacteraceae</taxon>
        <taxon>Reticulibacter</taxon>
    </lineage>
</organism>
<evidence type="ECO:0000256" key="3">
    <source>
        <dbReference type="ARBA" id="ARBA00004065"/>
    </source>
</evidence>
<feature type="domain" description="RNase H type-2" evidence="14">
    <location>
        <begin position="98"/>
        <end position="312"/>
    </location>
</feature>
<evidence type="ECO:0000256" key="6">
    <source>
        <dbReference type="ARBA" id="ARBA00022490"/>
    </source>
</evidence>
<comment type="function">
    <text evidence="3 13">Endonuclease that specifically degrades the RNA of RNA-DNA hybrids.</text>
</comment>
<evidence type="ECO:0000256" key="13">
    <source>
        <dbReference type="RuleBase" id="RU003515"/>
    </source>
</evidence>
<evidence type="ECO:0000256" key="12">
    <source>
        <dbReference type="PROSITE-ProRule" id="PRU01319"/>
    </source>
</evidence>
<dbReference type="PIRSF" id="PIRSF037748">
    <property type="entry name" value="RnhC"/>
    <property type="match status" value="1"/>
</dbReference>
<evidence type="ECO:0000259" key="14">
    <source>
        <dbReference type="PROSITE" id="PS51975"/>
    </source>
</evidence>
<evidence type="ECO:0000256" key="2">
    <source>
        <dbReference type="ARBA" id="ARBA00001946"/>
    </source>
</evidence>
<dbReference type="PANTHER" id="PTHR10954">
    <property type="entry name" value="RIBONUCLEASE H2 SUBUNIT A"/>
    <property type="match status" value="1"/>
</dbReference>
<dbReference type="RefSeq" id="WP_220206872.1">
    <property type="nucleotide sequence ID" value="NZ_BNJK01000001.1"/>
</dbReference>
<protein>
    <recommendedName>
        <fullName evidence="13">Ribonuclease</fullName>
        <ecNumber evidence="13">3.1.26.4</ecNumber>
    </recommendedName>
</protein>
<sequence>MGNVDLQAMKVAFRQFVQDRGWSIVAEKEIQSGYQFTITDRTTAVPVALYKTGKVLVQGKPGVLQTALKAWAYGSAVPTQPQLQDVTSIPSSPRMTGLARIGSDESGKGDYFGPLVVAAVYVDKQTEPQLLALNVRDSKQLSDSAILTLAEEIRSVCRGQGMMRVYMPERYNELYQQWSNLNLLLADAHAQIICALQKKVPCERAIVDQFGDEALVREALNKTGCKIALEQRHRAEDDLAVAAASIIARAEFVRQMVVLSQAVGIDLPKGASNPRISEVGREIVAVGGLDALRKVAKLHFKITSAIMQGQATL</sequence>
<reference evidence="15" key="1">
    <citation type="submission" date="2020-10" db="EMBL/GenBank/DDBJ databases">
        <title>Taxonomic study of unclassified bacteria belonging to the class Ktedonobacteria.</title>
        <authorList>
            <person name="Yabe S."/>
            <person name="Wang C.M."/>
            <person name="Zheng Y."/>
            <person name="Sakai Y."/>
            <person name="Cavaletti L."/>
            <person name="Monciardini P."/>
            <person name="Donadio S."/>
        </authorList>
    </citation>
    <scope>NUCLEOTIDE SEQUENCE</scope>
    <source>
        <strain evidence="15">ID150040</strain>
    </source>
</reference>
<comment type="cofactor">
    <cofactor evidence="2">
        <name>Mg(2+)</name>
        <dbReference type="ChEBI" id="CHEBI:18420"/>
    </cofactor>
</comment>
<comment type="similarity">
    <text evidence="5">Belongs to the RNase HII family. RnhC subfamily.</text>
</comment>
<dbReference type="GO" id="GO:0032299">
    <property type="term" value="C:ribonuclease H2 complex"/>
    <property type="evidence" value="ECO:0007669"/>
    <property type="project" value="TreeGrafter"/>
</dbReference>
<dbReference type="CDD" id="cd06590">
    <property type="entry name" value="RNase_HII_bacteria_HIII_like"/>
    <property type="match status" value="1"/>
</dbReference>
<dbReference type="Gene3D" id="3.30.420.10">
    <property type="entry name" value="Ribonuclease H-like superfamily/Ribonuclease H"/>
    <property type="match status" value="1"/>
</dbReference>
<dbReference type="InterPro" id="IPR001352">
    <property type="entry name" value="RNase_HII/HIII"/>
</dbReference>
<dbReference type="EC" id="3.1.26.4" evidence="13"/>
<keyword evidence="8 12" id="KW-0479">Metal-binding</keyword>
<evidence type="ECO:0000256" key="1">
    <source>
        <dbReference type="ARBA" id="ARBA00000077"/>
    </source>
</evidence>
<keyword evidence="10 12" id="KW-0378">Hydrolase</keyword>
<accession>A0A8J3N2T7</accession>
<dbReference type="GO" id="GO:0043137">
    <property type="term" value="P:DNA replication, removal of RNA primer"/>
    <property type="evidence" value="ECO:0007669"/>
    <property type="project" value="TreeGrafter"/>
</dbReference>
<name>A0A8J3N2T7_9CHLR</name>
<dbReference type="GO" id="GO:0046872">
    <property type="term" value="F:metal ion binding"/>
    <property type="evidence" value="ECO:0007669"/>
    <property type="project" value="UniProtKB-KW"/>
</dbReference>
<dbReference type="AlphaFoldDB" id="A0A8J3N2T7"/>
<comment type="subcellular location">
    <subcellularLocation>
        <location evidence="4">Cytoplasm</location>
    </subcellularLocation>
</comment>
<feature type="binding site" evidence="12">
    <location>
        <position position="105"/>
    </location>
    <ligand>
        <name>a divalent metal cation</name>
        <dbReference type="ChEBI" id="CHEBI:60240"/>
    </ligand>
</feature>
<keyword evidence="6" id="KW-0963">Cytoplasm</keyword>
<dbReference type="InterPro" id="IPR036397">
    <property type="entry name" value="RNaseH_sf"/>
</dbReference>
<keyword evidence="7 12" id="KW-0540">Nuclease</keyword>
<feature type="binding site" evidence="12">
    <location>
        <position position="208"/>
    </location>
    <ligand>
        <name>a divalent metal cation</name>
        <dbReference type="ChEBI" id="CHEBI:60240"/>
    </ligand>
</feature>
<evidence type="ECO:0000256" key="11">
    <source>
        <dbReference type="ARBA" id="ARBA00022842"/>
    </source>
</evidence>
<keyword evidence="9 12" id="KW-0255">Endonuclease</keyword>
<dbReference type="GO" id="GO:0003723">
    <property type="term" value="F:RNA binding"/>
    <property type="evidence" value="ECO:0007669"/>
    <property type="project" value="UniProtKB-UniRule"/>
</dbReference>
<dbReference type="InterPro" id="IPR004641">
    <property type="entry name" value="RNase_HIII"/>
</dbReference>
<evidence type="ECO:0000256" key="7">
    <source>
        <dbReference type="ARBA" id="ARBA00022722"/>
    </source>
</evidence>
<evidence type="ECO:0000256" key="5">
    <source>
        <dbReference type="ARBA" id="ARBA00008378"/>
    </source>
</evidence>
<dbReference type="PROSITE" id="PS51975">
    <property type="entry name" value="RNASE_H_2"/>
    <property type="match status" value="1"/>
</dbReference>
<dbReference type="Pfam" id="PF01351">
    <property type="entry name" value="RNase_HII"/>
    <property type="match status" value="1"/>
</dbReference>
<evidence type="ECO:0000256" key="9">
    <source>
        <dbReference type="ARBA" id="ARBA00022759"/>
    </source>
</evidence>
<keyword evidence="11" id="KW-0460">Magnesium</keyword>
<gene>
    <name evidence="15" type="primary">rnhC</name>
    <name evidence="15" type="ORF">KSF_062800</name>
</gene>
<evidence type="ECO:0000313" key="15">
    <source>
        <dbReference type="EMBL" id="GHO96232.1"/>
    </source>
</evidence>
<evidence type="ECO:0000256" key="10">
    <source>
        <dbReference type="ARBA" id="ARBA00022801"/>
    </source>
</evidence>
<evidence type="ECO:0000313" key="16">
    <source>
        <dbReference type="Proteomes" id="UP000597444"/>
    </source>
</evidence>
<dbReference type="NCBIfam" id="TIGR00716">
    <property type="entry name" value="rnhC"/>
    <property type="match status" value="1"/>
</dbReference>
<keyword evidence="16" id="KW-1185">Reference proteome</keyword>
<comment type="caution">
    <text evidence="15">The sequence shown here is derived from an EMBL/GenBank/DDBJ whole genome shotgun (WGS) entry which is preliminary data.</text>
</comment>
<evidence type="ECO:0000256" key="4">
    <source>
        <dbReference type="ARBA" id="ARBA00004496"/>
    </source>
</evidence>
<proteinExistence type="inferred from homology"/>
<dbReference type="InterPro" id="IPR024567">
    <property type="entry name" value="RNase_HII/HIII_dom"/>
</dbReference>
<evidence type="ECO:0000256" key="8">
    <source>
        <dbReference type="ARBA" id="ARBA00022723"/>
    </source>
</evidence>
<comment type="cofactor">
    <cofactor evidence="12">
        <name>Mn(2+)</name>
        <dbReference type="ChEBI" id="CHEBI:29035"/>
    </cofactor>
    <cofactor evidence="12">
        <name>Mg(2+)</name>
        <dbReference type="ChEBI" id="CHEBI:18420"/>
    </cofactor>
    <text evidence="12">Manganese or magnesium. Binds 1 divalent metal ion per monomer in the absence of substrate. May bind a second metal ion after substrate binding.</text>
</comment>
<dbReference type="EMBL" id="BNJK01000001">
    <property type="protein sequence ID" value="GHO96232.1"/>
    <property type="molecule type" value="Genomic_DNA"/>
</dbReference>
<dbReference type="Proteomes" id="UP000597444">
    <property type="component" value="Unassembled WGS sequence"/>
</dbReference>
<dbReference type="GO" id="GO:0006298">
    <property type="term" value="P:mismatch repair"/>
    <property type="evidence" value="ECO:0007669"/>
    <property type="project" value="TreeGrafter"/>
</dbReference>
<dbReference type="GO" id="GO:0005737">
    <property type="term" value="C:cytoplasm"/>
    <property type="evidence" value="ECO:0007669"/>
    <property type="project" value="UniProtKB-SubCell"/>
</dbReference>
<feature type="binding site" evidence="12">
    <location>
        <position position="104"/>
    </location>
    <ligand>
        <name>a divalent metal cation</name>
        <dbReference type="ChEBI" id="CHEBI:60240"/>
    </ligand>
</feature>